<evidence type="ECO:0000259" key="9">
    <source>
        <dbReference type="Pfam" id="PF12704"/>
    </source>
</evidence>
<dbReference type="GO" id="GO:0022857">
    <property type="term" value="F:transmembrane transporter activity"/>
    <property type="evidence" value="ECO:0007669"/>
    <property type="project" value="TreeGrafter"/>
</dbReference>
<dbReference type="InterPro" id="IPR025857">
    <property type="entry name" value="MacB_PCD"/>
</dbReference>
<dbReference type="Proteomes" id="UP000008631">
    <property type="component" value="Chromosome"/>
</dbReference>
<evidence type="ECO:0008006" key="12">
    <source>
        <dbReference type="Google" id="ProtNLM"/>
    </source>
</evidence>
<proteinExistence type="inferred from homology"/>
<feature type="transmembrane region" description="Helical" evidence="7">
    <location>
        <begin position="386"/>
        <end position="407"/>
    </location>
</feature>
<feature type="transmembrane region" description="Helical" evidence="7">
    <location>
        <begin position="295"/>
        <end position="317"/>
    </location>
</feature>
<evidence type="ECO:0000256" key="6">
    <source>
        <dbReference type="ARBA" id="ARBA00038076"/>
    </source>
</evidence>
<evidence type="ECO:0000256" key="1">
    <source>
        <dbReference type="ARBA" id="ARBA00004651"/>
    </source>
</evidence>
<evidence type="ECO:0000313" key="11">
    <source>
        <dbReference type="Proteomes" id="UP000008631"/>
    </source>
</evidence>
<evidence type="ECO:0000313" key="10">
    <source>
        <dbReference type="EMBL" id="ADV63746.1"/>
    </source>
</evidence>
<feature type="transmembrane region" description="Helical" evidence="7">
    <location>
        <begin position="20"/>
        <end position="40"/>
    </location>
</feature>
<organism evidence="10 11">
    <name type="scientific">Isosphaera pallida (strain ATCC 43644 / DSM 9630 / IS1B)</name>
    <dbReference type="NCBI Taxonomy" id="575540"/>
    <lineage>
        <taxon>Bacteria</taxon>
        <taxon>Pseudomonadati</taxon>
        <taxon>Planctomycetota</taxon>
        <taxon>Planctomycetia</taxon>
        <taxon>Isosphaerales</taxon>
        <taxon>Isosphaeraceae</taxon>
        <taxon>Isosphaera</taxon>
    </lineage>
</organism>
<dbReference type="PANTHER" id="PTHR30572">
    <property type="entry name" value="MEMBRANE COMPONENT OF TRANSPORTER-RELATED"/>
    <property type="match status" value="1"/>
</dbReference>
<reference evidence="10 11" key="2">
    <citation type="journal article" date="2011" name="Stand. Genomic Sci.">
        <title>Complete genome sequence of Isosphaera pallida type strain (IS1B).</title>
        <authorList>
            <consortium name="US DOE Joint Genome Institute (JGI-PGF)"/>
            <person name="Goker M."/>
            <person name="Cleland D."/>
            <person name="Saunders E."/>
            <person name="Lapidus A."/>
            <person name="Nolan M."/>
            <person name="Lucas S."/>
            <person name="Hammon N."/>
            <person name="Deshpande S."/>
            <person name="Cheng J.F."/>
            <person name="Tapia R."/>
            <person name="Han C."/>
            <person name="Goodwin L."/>
            <person name="Pitluck S."/>
            <person name="Liolios K."/>
            <person name="Pagani I."/>
            <person name="Ivanova N."/>
            <person name="Mavromatis K."/>
            <person name="Pati A."/>
            <person name="Chen A."/>
            <person name="Palaniappan K."/>
            <person name="Land M."/>
            <person name="Hauser L."/>
            <person name="Chang Y.J."/>
            <person name="Jeffries C.D."/>
            <person name="Detter J.C."/>
            <person name="Beck B."/>
            <person name="Woyke T."/>
            <person name="Bristow J."/>
            <person name="Eisen J.A."/>
            <person name="Markowitz V."/>
            <person name="Hugenholtz P."/>
            <person name="Kyrpides N.C."/>
            <person name="Klenk H.P."/>
        </authorList>
    </citation>
    <scope>NUCLEOTIDE SEQUENCE [LARGE SCALE GENOMIC DNA]</scope>
    <source>
        <strain evidence="11">ATCC 43644 / DSM 9630 / IS1B</strain>
    </source>
</reference>
<evidence type="ECO:0000256" key="2">
    <source>
        <dbReference type="ARBA" id="ARBA00022475"/>
    </source>
</evidence>
<comment type="subcellular location">
    <subcellularLocation>
        <location evidence="1">Cell membrane</location>
        <topology evidence="1">Multi-pass membrane protein</topology>
    </subcellularLocation>
</comment>
<keyword evidence="5 7" id="KW-0472">Membrane</keyword>
<dbReference type="STRING" id="575540.Isop_3182"/>
<protein>
    <recommendedName>
        <fullName evidence="12">ABC3 transporter permease protein domain-containing protein</fullName>
    </recommendedName>
</protein>
<dbReference type="AlphaFoldDB" id="E8R4F1"/>
<dbReference type="HOGENOM" id="CLU_000604_8_0_0"/>
<dbReference type="PANTHER" id="PTHR30572:SF4">
    <property type="entry name" value="ABC TRANSPORTER PERMEASE YTRF"/>
    <property type="match status" value="1"/>
</dbReference>
<dbReference type="InterPro" id="IPR050250">
    <property type="entry name" value="Macrolide_Exporter_MacB"/>
</dbReference>
<keyword evidence="3 7" id="KW-0812">Transmembrane</keyword>
<dbReference type="Pfam" id="PF02687">
    <property type="entry name" value="FtsX"/>
    <property type="match status" value="1"/>
</dbReference>
<gene>
    <name evidence="10" type="ordered locus">Isop_3182</name>
</gene>
<evidence type="ECO:0000259" key="8">
    <source>
        <dbReference type="Pfam" id="PF02687"/>
    </source>
</evidence>
<evidence type="ECO:0000256" key="7">
    <source>
        <dbReference type="SAM" id="Phobius"/>
    </source>
</evidence>
<keyword evidence="2" id="KW-1003">Cell membrane</keyword>
<evidence type="ECO:0000256" key="4">
    <source>
        <dbReference type="ARBA" id="ARBA00022989"/>
    </source>
</evidence>
<accession>E8R4F1</accession>
<keyword evidence="11" id="KW-1185">Reference proteome</keyword>
<dbReference type="EMBL" id="CP002353">
    <property type="protein sequence ID" value="ADV63746.1"/>
    <property type="molecule type" value="Genomic_DNA"/>
</dbReference>
<dbReference type="InterPro" id="IPR003838">
    <property type="entry name" value="ABC3_permease_C"/>
</dbReference>
<feature type="domain" description="ABC3 transporter permease C-terminal" evidence="8">
    <location>
        <begin position="300"/>
        <end position="414"/>
    </location>
</feature>
<dbReference type="KEGG" id="ipa:Isop_3182"/>
<evidence type="ECO:0000256" key="5">
    <source>
        <dbReference type="ARBA" id="ARBA00023136"/>
    </source>
</evidence>
<feature type="domain" description="MacB-like periplasmic core" evidence="9">
    <location>
        <begin position="17"/>
        <end position="265"/>
    </location>
</feature>
<comment type="similarity">
    <text evidence="6">Belongs to the ABC-4 integral membrane protein family.</text>
</comment>
<dbReference type="GO" id="GO:0005886">
    <property type="term" value="C:plasma membrane"/>
    <property type="evidence" value="ECO:0007669"/>
    <property type="project" value="UniProtKB-SubCell"/>
</dbReference>
<name>E8R4F1_ISOPI</name>
<reference key="1">
    <citation type="submission" date="2010-11" db="EMBL/GenBank/DDBJ databases">
        <title>The complete sequence of chromosome of Isophaera pallida ATCC 43644.</title>
        <authorList>
            <consortium name="US DOE Joint Genome Institute (JGI-PGF)"/>
            <person name="Lucas S."/>
            <person name="Copeland A."/>
            <person name="Lapidus A."/>
            <person name="Bruce D."/>
            <person name="Goodwin L."/>
            <person name="Pitluck S."/>
            <person name="Kyrpides N."/>
            <person name="Mavromatis K."/>
            <person name="Pagani I."/>
            <person name="Ivanova N."/>
            <person name="Saunders E."/>
            <person name="Brettin T."/>
            <person name="Detter J.C."/>
            <person name="Han C."/>
            <person name="Tapia R."/>
            <person name="Land M."/>
            <person name="Hauser L."/>
            <person name="Markowitz V."/>
            <person name="Cheng J.-F."/>
            <person name="Hugenholtz P."/>
            <person name="Woyke T."/>
            <person name="Wu D."/>
            <person name="Eisen J.A."/>
        </authorList>
    </citation>
    <scope>NUCLEOTIDE SEQUENCE</scope>
    <source>
        <strain>ATCC 43644</strain>
    </source>
</reference>
<dbReference type="Pfam" id="PF12704">
    <property type="entry name" value="MacB_PCD"/>
    <property type="match status" value="1"/>
</dbReference>
<dbReference type="InParanoid" id="E8R4F1"/>
<feature type="transmembrane region" description="Helical" evidence="7">
    <location>
        <begin position="350"/>
        <end position="374"/>
    </location>
</feature>
<keyword evidence="4 7" id="KW-1133">Transmembrane helix</keyword>
<dbReference type="OrthoDB" id="9775474at2"/>
<sequence length="424" mass="44868">MWRFAWRNLLTRPLRTMLGLVGLAMPIVGFIGLFSISYGMRNLVGSTLDQIQGLMVQRANVLSPVFSDLPADFAETIRRLPGIRGVAPEVWGLAPEVEGESTFGRAIAAAVGSGLLNRDGSNSGISRRSPFDAPVISGQDIAAHLALKTAVYPKNMLPPDQGGGRFLAPSDAGTNRIVISKKIATDYPRPDQTPRQVGDTLRIGRESFEIVGIYECKSPLLDVVIIMDIDTARRALTKSKDMVSSIYVEGNDPAGNAALAAAIEAAAAERGISVEARSMNDFLGIFATLMADFDLFLLGIVGLALAVGVVGIVNTMLMSTTERFSEFGVLRTNGWSRGDVMLLVTAESGYLGLLAGVFGATLAVLGIVVVNQFIDNGLQLSIPPILVALSVVVAVVVAILGGLYPAAKAAWMAPMEAIRLGGAR</sequence>
<dbReference type="eggNOG" id="COG0577">
    <property type="taxonomic scope" value="Bacteria"/>
</dbReference>
<evidence type="ECO:0000256" key="3">
    <source>
        <dbReference type="ARBA" id="ARBA00022692"/>
    </source>
</evidence>